<evidence type="ECO:0000313" key="2">
    <source>
        <dbReference type="EMBL" id="ETI57050.1"/>
    </source>
</evidence>
<dbReference type="PANTHER" id="PTHR40866:SF1">
    <property type="entry name" value="BED-TYPE DOMAIN-CONTAINING PROTEIN"/>
    <property type="match status" value="1"/>
</dbReference>
<organism evidence="2 3">
    <name type="scientific">Phytophthora nicotianae P1569</name>
    <dbReference type="NCBI Taxonomy" id="1317065"/>
    <lineage>
        <taxon>Eukaryota</taxon>
        <taxon>Sar</taxon>
        <taxon>Stramenopiles</taxon>
        <taxon>Oomycota</taxon>
        <taxon>Peronosporomycetes</taxon>
        <taxon>Peronosporales</taxon>
        <taxon>Peronosporaceae</taxon>
        <taxon>Phytophthora</taxon>
    </lineage>
</organism>
<proteinExistence type="predicted"/>
<name>V9FZY1_PHYNI</name>
<dbReference type="AlphaFoldDB" id="V9FZY1"/>
<dbReference type="EMBL" id="ANIZ01000105">
    <property type="protein sequence ID" value="ETI57050.1"/>
    <property type="molecule type" value="Genomic_DNA"/>
</dbReference>
<dbReference type="InterPro" id="IPR012337">
    <property type="entry name" value="RNaseH-like_sf"/>
</dbReference>
<keyword evidence="3" id="KW-1185">Reference proteome</keyword>
<reference evidence="2 3" key="1">
    <citation type="submission" date="2013-11" db="EMBL/GenBank/DDBJ databases">
        <title>The Genome Sequence of Phytophthora parasitica P1569.</title>
        <authorList>
            <consortium name="The Broad Institute Genomics Platform"/>
            <person name="Russ C."/>
            <person name="Tyler B."/>
            <person name="Panabieres F."/>
            <person name="Shan W."/>
            <person name="Tripathy S."/>
            <person name="Grunwald N."/>
            <person name="Machado M."/>
            <person name="Johnson C.S."/>
            <person name="Arredondo F."/>
            <person name="Hong C."/>
            <person name="Coffey M."/>
            <person name="Young S.K."/>
            <person name="Zeng Q."/>
            <person name="Gargeya S."/>
            <person name="Fitzgerald M."/>
            <person name="Abouelleil A."/>
            <person name="Alvarado L."/>
            <person name="Chapman S.B."/>
            <person name="Gainer-Dewar J."/>
            <person name="Goldberg J."/>
            <person name="Griggs A."/>
            <person name="Gujja S."/>
            <person name="Hansen M."/>
            <person name="Howarth C."/>
            <person name="Imamovic A."/>
            <person name="Ireland A."/>
            <person name="Larimer J."/>
            <person name="McCowan C."/>
            <person name="Murphy C."/>
            <person name="Pearson M."/>
            <person name="Poon T.W."/>
            <person name="Priest M."/>
            <person name="Roberts A."/>
            <person name="Saif S."/>
            <person name="Shea T."/>
            <person name="Sykes S."/>
            <person name="Wortman J."/>
            <person name="Nusbaum C."/>
            <person name="Birren B."/>
        </authorList>
    </citation>
    <scope>NUCLEOTIDE SEQUENCE [LARGE SCALE GENOMIC DNA]</scope>
    <source>
        <strain evidence="2 3">P1569</strain>
    </source>
</reference>
<dbReference type="Proteomes" id="UP000018721">
    <property type="component" value="Unassembled WGS sequence"/>
</dbReference>
<feature type="region of interest" description="Disordered" evidence="1">
    <location>
        <begin position="334"/>
        <end position="354"/>
    </location>
</feature>
<dbReference type="SUPFAM" id="SSF53098">
    <property type="entry name" value="Ribonuclease H-like"/>
    <property type="match status" value="1"/>
</dbReference>
<sequence>MDWILNNNLPLSFCENRAARRYTNLDPICAETLVSAMDSLTRIVERAIAAELLERFGFLFDGWTHASQHFIAVFACYDAGGDRKTPLLSMAPLLDALDDDLSGRGHMEFLANMLPRDYGKQLSHCLFLVADNCAVNRLLATLMGVPLVGCASHRLNLAVQADMEESKTDLDVVHSLMLKLRTLSQSVKLRLETPLRPVIRQDTRWSSTFSMLKRYFELLEHLDMNDDTLVEYLQPPAANRRLRLRALLKELKKVESVAEALEGAEVTLLDVRVWFDGLLTIKPQYERYNGPSAQIVHSPDFEAACVRVLGGDAGRLKRAERAALELFRHRQAEAAGEAREDGEGPSSSEEDSFVVQLQKRRRLARKEVKYDLLASIHPTSNTAERFFSVARTTFGQERHSLQPITLEMILFLRQNAGYWNAQTVDDATQ</sequence>
<evidence type="ECO:0000313" key="3">
    <source>
        <dbReference type="Proteomes" id="UP000018721"/>
    </source>
</evidence>
<accession>V9FZY1</accession>
<dbReference type="eggNOG" id="ENOG502SR8S">
    <property type="taxonomic scope" value="Eukaryota"/>
</dbReference>
<evidence type="ECO:0008006" key="4">
    <source>
        <dbReference type="Google" id="ProtNLM"/>
    </source>
</evidence>
<dbReference type="HOGENOM" id="CLU_037484_0_1_1"/>
<dbReference type="OrthoDB" id="123846at2759"/>
<dbReference type="PANTHER" id="PTHR40866">
    <property type="entry name" value="BED-TYPE DOMAIN-CONTAINING PROTEIN"/>
    <property type="match status" value="1"/>
</dbReference>
<comment type="caution">
    <text evidence="2">The sequence shown here is derived from an EMBL/GenBank/DDBJ whole genome shotgun (WGS) entry which is preliminary data.</text>
</comment>
<evidence type="ECO:0000256" key="1">
    <source>
        <dbReference type="SAM" id="MobiDB-lite"/>
    </source>
</evidence>
<gene>
    <name evidence="2" type="ORF">F443_00599</name>
</gene>
<protein>
    <recommendedName>
        <fullName evidence="4">HAT C-terminal dimerisation domain-containing protein</fullName>
    </recommendedName>
</protein>